<evidence type="ECO:0000313" key="1">
    <source>
        <dbReference type="EMBL" id="AGU50432.1"/>
    </source>
</evidence>
<reference evidence="1 2" key="1">
    <citation type="submission" date="2012-10" db="EMBL/GenBank/DDBJ databases">
        <title>Genome sequence of Variovorax paradoxus B4.</title>
        <authorList>
            <person name="Schuldes J."/>
            <person name="Brandt U."/>
            <person name="Hiessl S."/>
            <person name="Wuebbeler J.H."/>
            <person name="Thuermer A."/>
            <person name="Steinbuechel A."/>
            <person name="Daniel R."/>
        </authorList>
    </citation>
    <scope>NUCLEOTIDE SEQUENCE [LARGE SCALE GENOMIC DNA]</scope>
    <source>
        <strain evidence="1 2">B4</strain>
    </source>
</reference>
<evidence type="ECO:0000313" key="2">
    <source>
        <dbReference type="Proteomes" id="UP000016223"/>
    </source>
</evidence>
<dbReference type="HOGENOM" id="CLU_076297_0_0_4"/>
<dbReference type="InterPro" id="IPR021783">
    <property type="entry name" value="DUF3348"/>
</dbReference>
<dbReference type="RefSeq" id="WP_021007901.1">
    <property type="nucleotide sequence ID" value="NC_022247.1"/>
</dbReference>
<gene>
    <name evidence="1" type="ORF">VAPA_1c33460</name>
</gene>
<evidence type="ECO:0008006" key="3">
    <source>
        <dbReference type="Google" id="ProtNLM"/>
    </source>
</evidence>
<organism evidence="1 2">
    <name type="scientific">Variovorax paradoxus B4</name>
    <dbReference type="NCBI Taxonomy" id="1246301"/>
    <lineage>
        <taxon>Bacteria</taxon>
        <taxon>Pseudomonadati</taxon>
        <taxon>Pseudomonadota</taxon>
        <taxon>Betaproteobacteria</taxon>
        <taxon>Burkholderiales</taxon>
        <taxon>Comamonadaceae</taxon>
        <taxon>Variovorax</taxon>
    </lineage>
</organism>
<proteinExistence type="predicted"/>
<dbReference type="OrthoDB" id="5949373at2"/>
<dbReference type="EMBL" id="CP003911">
    <property type="protein sequence ID" value="AGU50432.1"/>
    <property type="molecule type" value="Genomic_DNA"/>
</dbReference>
<dbReference type="KEGG" id="vpd:VAPA_1c33460"/>
<dbReference type="Pfam" id="PF11828">
    <property type="entry name" value="DUF3348"/>
    <property type="match status" value="1"/>
</dbReference>
<accession>T1XBW8</accession>
<name>T1XBW8_VARPD</name>
<dbReference type="PATRIC" id="fig|1246301.3.peg.3381"/>
<protein>
    <recommendedName>
        <fullName evidence="3">DUF3348 domain-containing protein</fullName>
    </recommendedName>
</protein>
<dbReference type="Proteomes" id="UP000016223">
    <property type="component" value="Chromosome 1"/>
</dbReference>
<sequence>MAQVSQRTVFNGSALVRLLSRLTDIDVREPRQATADRLSQWFGWTDAISLSAALDGAAAAAPSRARASASAEERECVRARAALAKAVAEDGTVAAAVDFMPFRRRHLTLQQAMEAGIGPLRGRLRALLAARSPAMARLAAVDVVMEQVLAAREHSLLGAVPALLEKHFTRLRQASLETMGEPDGVAEAGEWLHVFRKDMKNVLLAELDFRFQPIEGLLEALRMRQPECHE</sequence>
<dbReference type="AlphaFoldDB" id="T1XBW8"/>